<proteinExistence type="inferred from homology"/>
<keyword evidence="9" id="KW-0057">Aromatic amino acid biosynthesis</keyword>
<accession>A0A370BDG8</accession>
<protein>
    <recommendedName>
        <fullName evidence="5">tryptophan synthase</fullName>
        <ecNumber evidence="5">4.2.1.20</ecNumber>
    </recommendedName>
</protein>
<feature type="domain" description="Tryptophan synthase beta chain-like PALP" evidence="12">
    <location>
        <begin position="89"/>
        <end position="421"/>
    </location>
</feature>
<dbReference type="SUPFAM" id="SSF53686">
    <property type="entry name" value="Tryptophan synthase beta subunit-like PLP-dependent enzymes"/>
    <property type="match status" value="1"/>
</dbReference>
<dbReference type="OrthoDB" id="9766131at2"/>
<dbReference type="NCBIfam" id="NF009057">
    <property type="entry name" value="PRK12391.1"/>
    <property type="match status" value="1"/>
</dbReference>
<dbReference type="PANTHER" id="PTHR48077">
    <property type="entry name" value="TRYPTOPHAN SYNTHASE-RELATED"/>
    <property type="match status" value="1"/>
</dbReference>
<evidence type="ECO:0000256" key="8">
    <source>
        <dbReference type="ARBA" id="ARBA00022898"/>
    </source>
</evidence>
<dbReference type="PIRSF" id="PIRSF001413">
    <property type="entry name" value="Trp_syn_beta"/>
    <property type="match status" value="1"/>
</dbReference>
<comment type="catalytic activity">
    <reaction evidence="11">
        <text>(1S,2R)-1-C-(indol-3-yl)glycerol 3-phosphate + L-serine = D-glyceraldehyde 3-phosphate + L-tryptophan + H2O</text>
        <dbReference type="Rhea" id="RHEA:10532"/>
        <dbReference type="ChEBI" id="CHEBI:15377"/>
        <dbReference type="ChEBI" id="CHEBI:33384"/>
        <dbReference type="ChEBI" id="CHEBI:57912"/>
        <dbReference type="ChEBI" id="CHEBI:58866"/>
        <dbReference type="ChEBI" id="CHEBI:59776"/>
        <dbReference type="EC" id="4.2.1.20"/>
    </reaction>
</comment>
<name>A0A370BDG8_9ACTN</name>
<keyword evidence="14" id="KW-1185">Reference proteome</keyword>
<dbReference type="InterPro" id="IPR023026">
    <property type="entry name" value="Trp_synth_beta/beta-like"/>
</dbReference>
<dbReference type="GO" id="GO:0052684">
    <property type="term" value="F:L-serine hydro-lyase (adding indole, L-tryptophan-forming) activity"/>
    <property type="evidence" value="ECO:0007669"/>
    <property type="project" value="TreeGrafter"/>
</dbReference>
<evidence type="ECO:0000256" key="2">
    <source>
        <dbReference type="ARBA" id="ARBA00004733"/>
    </source>
</evidence>
<evidence type="ECO:0000256" key="1">
    <source>
        <dbReference type="ARBA" id="ARBA00001933"/>
    </source>
</evidence>
<dbReference type="AlphaFoldDB" id="A0A370BDG8"/>
<dbReference type="InterPro" id="IPR001926">
    <property type="entry name" value="TrpB-like_PALP"/>
</dbReference>
<keyword evidence="10" id="KW-0456">Lyase</keyword>
<reference evidence="13 14" key="1">
    <citation type="submission" date="2018-07" db="EMBL/GenBank/DDBJ databases">
        <title>Streptomyces species from bats.</title>
        <authorList>
            <person name="Dunlap C."/>
        </authorList>
    </citation>
    <scope>NUCLEOTIDE SEQUENCE [LARGE SCALE GENOMIC DNA]</scope>
    <source>
        <strain evidence="13 14">AC230</strain>
    </source>
</reference>
<dbReference type="Pfam" id="PF00291">
    <property type="entry name" value="PALP"/>
    <property type="match status" value="1"/>
</dbReference>
<dbReference type="InterPro" id="IPR006653">
    <property type="entry name" value="Trp_synth_b_CS"/>
</dbReference>
<dbReference type="RefSeq" id="WP_114621911.1">
    <property type="nucleotide sequence ID" value="NZ_QQNA01000009.1"/>
</dbReference>
<evidence type="ECO:0000256" key="6">
    <source>
        <dbReference type="ARBA" id="ARBA00022605"/>
    </source>
</evidence>
<evidence type="ECO:0000256" key="5">
    <source>
        <dbReference type="ARBA" id="ARBA00012043"/>
    </source>
</evidence>
<evidence type="ECO:0000256" key="11">
    <source>
        <dbReference type="ARBA" id="ARBA00049047"/>
    </source>
</evidence>
<dbReference type="EMBL" id="QQNA01000009">
    <property type="protein sequence ID" value="RDG39827.1"/>
    <property type="molecule type" value="Genomic_DNA"/>
</dbReference>
<evidence type="ECO:0000256" key="7">
    <source>
        <dbReference type="ARBA" id="ARBA00022822"/>
    </source>
</evidence>
<sequence>MTTAEQQAAPNRFVLSEDEVPTHWYNLVVDLPYDIEPHLHSKEDRPALEEDYDWLWPTECLRIELLKGRYATDSWIEVPERVHSTYTRYRPSTLVRAKGLEQYLDSSDRIFYKREDLNPGGSHKFNTALAQAYYAAQDGVETLVTDTGAGQWGTALALACAAFGLKLKVFMVRKSFDEKPYRRNLMRMLGAEVISSPSETTDAGRGVLANAPDSPGSLGIGMAEAIELVRDNPSHRLALGCMSYYAAMHQTVIGLETQAQLAKAGVGADVLVGCVGGGSNFTGFVAPFVTGSEKPLCIAAEPATVPTLTKGEFRYDWADSERQTPRIPMYTLGSDFVPPPIHSGGLRYHGKTPILSSLVKHGLVTPRSFDQQEVFEAGQLFLRTEGVLPAPESSHAILAAIEEARRGTSGAPRNIVICLSGHGYLDLQGYADVLGLL</sequence>
<dbReference type="InterPro" id="IPR036052">
    <property type="entry name" value="TrpB-like_PALP_sf"/>
</dbReference>
<dbReference type="GO" id="GO:0005737">
    <property type="term" value="C:cytoplasm"/>
    <property type="evidence" value="ECO:0007669"/>
    <property type="project" value="TreeGrafter"/>
</dbReference>
<comment type="pathway">
    <text evidence="2">Amino-acid biosynthesis; L-tryptophan biosynthesis; L-tryptophan from chorismate: step 5/5.</text>
</comment>
<evidence type="ECO:0000313" key="14">
    <source>
        <dbReference type="Proteomes" id="UP000253741"/>
    </source>
</evidence>
<evidence type="ECO:0000256" key="3">
    <source>
        <dbReference type="ARBA" id="ARBA00009982"/>
    </source>
</evidence>
<dbReference type="EC" id="4.2.1.20" evidence="5"/>
<evidence type="ECO:0000256" key="4">
    <source>
        <dbReference type="ARBA" id="ARBA00011270"/>
    </source>
</evidence>
<dbReference type="UniPathway" id="UPA00035">
    <property type="reaction ID" value="UER00044"/>
</dbReference>
<organism evidence="13 14">
    <name type="scientific">Streptomyces corynorhini</name>
    <dbReference type="NCBI Taxonomy" id="2282652"/>
    <lineage>
        <taxon>Bacteria</taxon>
        <taxon>Bacillati</taxon>
        <taxon>Actinomycetota</taxon>
        <taxon>Actinomycetes</taxon>
        <taxon>Kitasatosporales</taxon>
        <taxon>Streptomycetaceae</taxon>
        <taxon>Streptomyces</taxon>
    </lineage>
</organism>
<keyword evidence="6" id="KW-0028">Amino-acid biosynthesis</keyword>
<comment type="caution">
    <text evidence="13">The sequence shown here is derived from an EMBL/GenBank/DDBJ whole genome shotgun (WGS) entry which is preliminary data.</text>
</comment>
<comment type="cofactor">
    <cofactor evidence="1">
        <name>pyridoxal 5'-phosphate</name>
        <dbReference type="ChEBI" id="CHEBI:597326"/>
    </cofactor>
</comment>
<dbReference type="Gene3D" id="3.40.50.1100">
    <property type="match status" value="2"/>
</dbReference>
<evidence type="ECO:0000256" key="9">
    <source>
        <dbReference type="ARBA" id="ARBA00023141"/>
    </source>
</evidence>
<dbReference type="PANTHER" id="PTHR48077:SF6">
    <property type="entry name" value="TRYPTOPHAN SYNTHASE"/>
    <property type="match status" value="1"/>
</dbReference>
<evidence type="ECO:0000256" key="10">
    <source>
        <dbReference type="ARBA" id="ARBA00023239"/>
    </source>
</evidence>
<keyword evidence="8" id="KW-0663">Pyridoxal phosphate</keyword>
<evidence type="ECO:0000313" key="13">
    <source>
        <dbReference type="EMBL" id="RDG39827.1"/>
    </source>
</evidence>
<keyword evidence="7" id="KW-0822">Tryptophan biosynthesis</keyword>
<dbReference type="Proteomes" id="UP000253741">
    <property type="component" value="Unassembled WGS sequence"/>
</dbReference>
<comment type="similarity">
    <text evidence="3">Belongs to the TrpB family.</text>
</comment>
<dbReference type="GO" id="GO:0004834">
    <property type="term" value="F:tryptophan synthase activity"/>
    <property type="evidence" value="ECO:0007669"/>
    <property type="project" value="UniProtKB-EC"/>
</dbReference>
<comment type="subunit">
    <text evidence="4">Tetramer of two alpha and two beta chains.</text>
</comment>
<gene>
    <name evidence="13" type="ORF">DVH02_01875</name>
</gene>
<evidence type="ECO:0000259" key="12">
    <source>
        <dbReference type="Pfam" id="PF00291"/>
    </source>
</evidence>
<dbReference type="PROSITE" id="PS00168">
    <property type="entry name" value="TRP_SYNTHASE_BETA"/>
    <property type="match status" value="1"/>
</dbReference>